<evidence type="ECO:0000313" key="3">
    <source>
        <dbReference type="EnsemblPlants" id="AET1Gv21013300.2"/>
    </source>
</evidence>
<proteinExistence type="inferred from homology"/>
<dbReference type="GO" id="GO:0006352">
    <property type="term" value="P:DNA-templated transcription initiation"/>
    <property type="evidence" value="ECO:0007669"/>
    <property type="project" value="InterPro"/>
</dbReference>
<dbReference type="InterPro" id="IPR050239">
    <property type="entry name" value="Sigma-70_RNA_pol_init_factors"/>
</dbReference>
<reference evidence="4" key="2">
    <citation type="journal article" date="2017" name="Nat. Plants">
        <title>The Aegilops tauschii genome reveals multiple impacts of transposons.</title>
        <authorList>
            <person name="Zhao G."/>
            <person name="Zou C."/>
            <person name="Li K."/>
            <person name="Wang K."/>
            <person name="Li T."/>
            <person name="Gao L."/>
            <person name="Zhang X."/>
            <person name="Wang H."/>
            <person name="Yang Z."/>
            <person name="Liu X."/>
            <person name="Jiang W."/>
            <person name="Mao L."/>
            <person name="Kong X."/>
            <person name="Jiao Y."/>
            <person name="Jia J."/>
        </authorList>
    </citation>
    <scope>NUCLEOTIDE SEQUENCE [LARGE SCALE GENOMIC DNA]</scope>
    <source>
        <strain evidence="4">cv. AL8/78</strain>
    </source>
</reference>
<evidence type="ECO:0000259" key="2">
    <source>
        <dbReference type="Pfam" id="PF04539"/>
    </source>
</evidence>
<comment type="similarity">
    <text evidence="1">Belongs to the sigma-70 factor family.</text>
</comment>
<dbReference type="PANTHER" id="PTHR30603:SF4">
    <property type="entry name" value="RNA POLYMERASE SIGMA FACTOR SIGE, CHLOROPLASTIC_MITOCHONDRIAL"/>
    <property type="match status" value="1"/>
</dbReference>
<dbReference type="InterPro" id="IPR013324">
    <property type="entry name" value="RNA_pol_sigma_r3/r4-like"/>
</dbReference>
<dbReference type="PANTHER" id="PTHR30603">
    <property type="entry name" value="RNA POLYMERASE SIGMA FACTOR RPO"/>
    <property type="match status" value="1"/>
</dbReference>
<evidence type="ECO:0000313" key="4">
    <source>
        <dbReference type="Proteomes" id="UP000015105"/>
    </source>
</evidence>
<reference evidence="3" key="4">
    <citation type="submission" date="2019-03" db="UniProtKB">
        <authorList>
            <consortium name="EnsemblPlants"/>
        </authorList>
    </citation>
    <scope>IDENTIFICATION</scope>
</reference>
<evidence type="ECO:0000256" key="1">
    <source>
        <dbReference type="ARBA" id="ARBA00007788"/>
    </source>
</evidence>
<dbReference type="EnsemblPlants" id="AET1Gv21013300.2">
    <property type="protein sequence ID" value="AET1Gv21013300.2"/>
    <property type="gene ID" value="AET1Gv21013300"/>
</dbReference>
<reference evidence="4" key="1">
    <citation type="journal article" date="2014" name="Science">
        <title>Ancient hybridizations among the ancestral genomes of bread wheat.</title>
        <authorList>
            <consortium name="International Wheat Genome Sequencing Consortium,"/>
            <person name="Marcussen T."/>
            <person name="Sandve S.R."/>
            <person name="Heier L."/>
            <person name="Spannagl M."/>
            <person name="Pfeifer M."/>
            <person name="Jakobsen K.S."/>
            <person name="Wulff B.B."/>
            <person name="Steuernagel B."/>
            <person name="Mayer K.F."/>
            <person name="Olsen O.A."/>
        </authorList>
    </citation>
    <scope>NUCLEOTIDE SEQUENCE [LARGE SCALE GENOMIC DNA]</scope>
    <source>
        <strain evidence="4">cv. AL8/78</strain>
    </source>
</reference>
<feature type="domain" description="RNA polymerase sigma-70 region 3" evidence="2">
    <location>
        <begin position="32"/>
        <end position="99"/>
    </location>
</feature>
<name>A0A453A227_AEGTS</name>
<dbReference type="Gramene" id="AET1Gv21013300.2">
    <property type="protein sequence ID" value="AET1Gv21013300.2"/>
    <property type="gene ID" value="AET1Gv21013300"/>
</dbReference>
<dbReference type="InterPro" id="IPR007624">
    <property type="entry name" value="RNA_pol_sigma70_r3"/>
</dbReference>
<dbReference type="AlphaFoldDB" id="A0A453A227"/>
<reference evidence="3" key="5">
    <citation type="journal article" date="2021" name="G3 (Bethesda)">
        <title>Aegilops tauschii genome assembly Aet v5.0 features greater sequence contiguity and improved annotation.</title>
        <authorList>
            <person name="Wang L."/>
            <person name="Zhu T."/>
            <person name="Rodriguez J.C."/>
            <person name="Deal K.R."/>
            <person name="Dubcovsky J."/>
            <person name="McGuire P.E."/>
            <person name="Lux T."/>
            <person name="Spannagl M."/>
            <person name="Mayer K.F.X."/>
            <person name="Baldrich P."/>
            <person name="Meyers B.C."/>
            <person name="Huo N."/>
            <person name="Gu Y.Q."/>
            <person name="Zhou H."/>
            <person name="Devos K.M."/>
            <person name="Bennetzen J.L."/>
            <person name="Unver T."/>
            <person name="Budak H."/>
            <person name="Gulick P.J."/>
            <person name="Galiba G."/>
            <person name="Kalapos B."/>
            <person name="Nelson D.R."/>
            <person name="Li P."/>
            <person name="You F.M."/>
            <person name="Luo M.C."/>
            <person name="Dvorak J."/>
        </authorList>
    </citation>
    <scope>NUCLEOTIDE SEQUENCE [LARGE SCALE GENOMIC DNA]</scope>
    <source>
        <strain evidence="3">cv. AL8/78</strain>
    </source>
</reference>
<reference evidence="3" key="3">
    <citation type="journal article" date="2017" name="Nature">
        <title>Genome sequence of the progenitor of the wheat D genome Aegilops tauschii.</title>
        <authorList>
            <person name="Luo M.C."/>
            <person name="Gu Y.Q."/>
            <person name="Puiu D."/>
            <person name="Wang H."/>
            <person name="Twardziok S.O."/>
            <person name="Deal K.R."/>
            <person name="Huo N."/>
            <person name="Zhu T."/>
            <person name="Wang L."/>
            <person name="Wang Y."/>
            <person name="McGuire P.E."/>
            <person name="Liu S."/>
            <person name="Long H."/>
            <person name="Ramasamy R.K."/>
            <person name="Rodriguez J.C."/>
            <person name="Van S.L."/>
            <person name="Yuan L."/>
            <person name="Wang Z."/>
            <person name="Xia Z."/>
            <person name="Xiao L."/>
            <person name="Anderson O.D."/>
            <person name="Ouyang S."/>
            <person name="Liang Y."/>
            <person name="Zimin A.V."/>
            <person name="Pertea G."/>
            <person name="Qi P."/>
            <person name="Bennetzen J.L."/>
            <person name="Dai X."/>
            <person name="Dawson M.W."/>
            <person name="Muller H.G."/>
            <person name="Kugler K."/>
            <person name="Rivarola-Duarte L."/>
            <person name="Spannagl M."/>
            <person name="Mayer K.F.X."/>
            <person name="Lu F.H."/>
            <person name="Bevan M.W."/>
            <person name="Leroy P."/>
            <person name="Li P."/>
            <person name="You F.M."/>
            <person name="Sun Q."/>
            <person name="Liu Z."/>
            <person name="Lyons E."/>
            <person name="Wicker T."/>
            <person name="Salzberg S.L."/>
            <person name="Devos K.M."/>
            <person name="Dvorak J."/>
        </authorList>
    </citation>
    <scope>NUCLEOTIDE SEQUENCE [LARGE SCALE GENOMIC DNA]</scope>
    <source>
        <strain evidence="3">cv. AL8/78</strain>
    </source>
</reference>
<dbReference type="Proteomes" id="UP000015105">
    <property type="component" value="Chromosome 1D"/>
</dbReference>
<dbReference type="Pfam" id="PF04539">
    <property type="entry name" value="Sigma70_r3"/>
    <property type="match status" value="1"/>
</dbReference>
<accession>A0A453A227</accession>
<sequence>ESVMSSVFYTFCLCLSEIEMLNCCITFIVQERQEINRAREELSFELGRAPTDEETMKKVGLSPARYRDVVRMTRPTYSLHSRNRVTQEELIKEVTDVDAIGVDTHKHNRLLRLAIDDLVSTNNNINICMSLVSRC</sequence>
<organism evidence="3 4">
    <name type="scientific">Aegilops tauschii subsp. strangulata</name>
    <name type="common">Goatgrass</name>
    <dbReference type="NCBI Taxonomy" id="200361"/>
    <lineage>
        <taxon>Eukaryota</taxon>
        <taxon>Viridiplantae</taxon>
        <taxon>Streptophyta</taxon>
        <taxon>Embryophyta</taxon>
        <taxon>Tracheophyta</taxon>
        <taxon>Spermatophyta</taxon>
        <taxon>Magnoliopsida</taxon>
        <taxon>Liliopsida</taxon>
        <taxon>Poales</taxon>
        <taxon>Poaceae</taxon>
        <taxon>BOP clade</taxon>
        <taxon>Pooideae</taxon>
        <taxon>Triticodae</taxon>
        <taxon>Triticeae</taxon>
        <taxon>Triticinae</taxon>
        <taxon>Aegilops</taxon>
    </lineage>
</organism>
<dbReference type="GO" id="GO:0003700">
    <property type="term" value="F:DNA-binding transcription factor activity"/>
    <property type="evidence" value="ECO:0007669"/>
    <property type="project" value="InterPro"/>
</dbReference>
<dbReference type="SUPFAM" id="SSF88659">
    <property type="entry name" value="Sigma3 and sigma4 domains of RNA polymerase sigma factors"/>
    <property type="match status" value="1"/>
</dbReference>
<protein>
    <recommendedName>
        <fullName evidence="2">RNA polymerase sigma-70 region 3 domain-containing protein</fullName>
    </recommendedName>
</protein>
<dbReference type="Gene3D" id="1.20.140.160">
    <property type="match status" value="1"/>
</dbReference>
<keyword evidence="4" id="KW-1185">Reference proteome</keyword>